<accession>A0ABQ0KVD7</accession>
<organism evidence="2 3">
    <name type="scientific">Mycena chlorophos</name>
    <name type="common">Agaric fungus</name>
    <name type="synonym">Agaricus chlorophos</name>
    <dbReference type="NCBI Taxonomy" id="658473"/>
    <lineage>
        <taxon>Eukaryota</taxon>
        <taxon>Fungi</taxon>
        <taxon>Dikarya</taxon>
        <taxon>Basidiomycota</taxon>
        <taxon>Agaricomycotina</taxon>
        <taxon>Agaricomycetes</taxon>
        <taxon>Agaricomycetidae</taxon>
        <taxon>Agaricales</taxon>
        <taxon>Marasmiineae</taxon>
        <taxon>Mycenaceae</taxon>
        <taxon>Mycena</taxon>
    </lineage>
</organism>
<protein>
    <recommendedName>
        <fullName evidence="4">K Homology domain-containing protein</fullName>
    </recommendedName>
</protein>
<dbReference type="EMBL" id="DF838355">
    <property type="protein sequence ID" value="GAT42869.1"/>
    <property type="molecule type" value="Genomic_DNA"/>
</dbReference>
<name>A0ABQ0KVD7_MYCCL</name>
<proteinExistence type="predicted"/>
<sequence>MAKFSTSSSTLAQTLAIATTPTHYWRRYNHCQRDYTPRSQIQVMEALPCRRRVPQCCSASGASRKTNVESLFTQRSLCSQNSCLLALEYLVFGTSALIVHCIHREWTVIGTPKENTTLLISDASLGWQSWFPPSCHARSRPPKFLQFNATTSPSALARVVAHRVQDDKDVFHDLVKTVSTALERDGLSALPDTASTKPSLCLTLSSIGRSFMGTIGRNGWKIKEVFRYMISDPFTETESMSTATLTSSSTRSAPSSRSSSRLQELMPDNVWRCIKHRVATLVINIGDQLSFMSGEGPPRIKHTCVDSASSILRISCAELRLLPS</sequence>
<reference evidence="2" key="1">
    <citation type="submission" date="2014-09" db="EMBL/GenBank/DDBJ databases">
        <title>Genome sequence of the luminous mushroom Mycena chlorophos for searching fungal bioluminescence genes.</title>
        <authorList>
            <person name="Tanaka Y."/>
            <person name="Kasuga D."/>
            <person name="Oba Y."/>
            <person name="Hase S."/>
            <person name="Sato K."/>
            <person name="Oba Y."/>
            <person name="Sakakibara Y."/>
        </authorList>
    </citation>
    <scope>NUCLEOTIDE SEQUENCE</scope>
</reference>
<evidence type="ECO:0000313" key="3">
    <source>
        <dbReference type="Proteomes" id="UP000815677"/>
    </source>
</evidence>
<gene>
    <name evidence="2" type="ORF">MCHLO_00566</name>
</gene>
<evidence type="ECO:0008006" key="4">
    <source>
        <dbReference type="Google" id="ProtNLM"/>
    </source>
</evidence>
<keyword evidence="3" id="KW-1185">Reference proteome</keyword>
<feature type="region of interest" description="Disordered" evidence="1">
    <location>
        <begin position="239"/>
        <end position="261"/>
    </location>
</feature>
<evidence type="ECO:0000256" key="1">
    <source>
        <dbReference type="SAM" id="MobiDB-lite"/>
    </source>
</evidence>
<dbReference type="Proteomes" id="UP000815677">
    <property type="component" value="Unassembled WGS sequence"/>
</dbReference>
<evidence type="ECO:0000313" key="2">
    <source>
        <dbReference type="EMBL" id="GAT42869.1"/>
    </source>
</evidence>